<organism evidence="3 4">
    <name type="scientific">Euplotes crassus</name>
    <dbReference type="NCBI Taxonomy" id="5936"/>
    <lineage>
        <taxon>Eukaryota</taxon>
        <taxon>Sar</taxon>
        <taxon>Alveolata</taxon>
        <taxon>Ciliophora</taxon>
        <taxon>Intramacronucleata</taxon>
        <taxon>Spirotrichea</taxon>
        <taxon>Hypotrichia</taxon>
        <taxon>Euplotida</taxon>
        <taxon>Euplotidae</taxon>
        <taxon>Moneuplotes</taxon>
    </lineage>
</organism>
<evidence type="ECO:0000313" key="4">
    <source>
        <dbReference type="Proteomes" id="UP001295684"/>
    </source>
</evidence>
<dbReference type="AlphaFoldDB" id="A0AAD1UAI1"/>
<evidence type="ECO:0000313" key="3">
    <source>
        <dbReference type="EMBL" id="CAI2363026.1"/>
    </source>
</evidence>
<name>A0AAD1UAI1_EUPCR</name>
<dbReference type="Proteomes" id="UP001295684">
    <property type="component" value="Unassembled WGS sequence"/>
</dbReference>
<proteinExistence type="predicted"/>
<reference evidence="3" key="1">
    <citation type="submission" date="2023-07" db="EMBL/GenBank/DDBJ databases">
        <authorList>
            <consortium name="AG Swart"/>
            <person name="Singh M."/>
            <person name="Singh A."/>
            <person name="Seah K."/>
            <person name="Emmerich C."/>
        </authorList>
    </citation>
    <scope>NUCLEOTIDE SEQUENCE</scope>
    <source>
        <strain evidence="3">DP1</strain>
    </source>
</reference>
<feature type="transmembrane region" description="Helical" evidence="1">
    <location>
        <begin position="406"/>
        <end position="428"/>
    </location>
</feature>
<keyword evidence="2" id="KW-0732">Signal</keyword>
<keyword evidence="4" id="KW-1185">Reference proteome</keyword>
<feature type="transmembrane region" description="Helical" evidence="1">
    <location>
        <begin position="381"/>
        <end position="399"/>
    </location>
</feature>
<keyword evidence="1" id="KW-0812">Transmembrane</keyword>
<keyword evidence="1" id="KW-0472">Membrane</keyword>
<protein>
    <recommendedName>
        <fullName evidence="5">TRP C-terminal domain-containing protein</fullName>
    </recommendedName>
</protein>
<feature type="signal peptide" evidence="2">
    <location>
        <begin position="1"/>
        <end position="23"/>
    </location>
</feature>
<accession>A0AAD1UAI1</accession>
<dbReference type="EMBL" id="CAMPGE010004179">
    <property type="protein sequence ID" value="CAI2363026.1"/>
    <property type="molecule type" value="Genomic_DNA"/>
</dbReference>
<evidence type="ECO:0000256" key="1">
    <source>
        <dbReference type="SAM" id="Phobius"/>
    </source>
</evidence>
<feature type="transmembrane region" description="Helical" evidence="1">
    <location>
        <begin position="259"/>
        <end position="278"/>
    </location>
</feature>
<evidence type="ECO:0008006" key="5">
    <source>
        <dbReference type="Google" id="ProtNLM"/>
    </source>
</evidence>
<keyword evidence="1" id="KW-1133">Transmembrane helix</keyword>
<feature type="transmembrane region" description="Helical" evidence="1">
    <location>
        <begin position="214"/>
        <end position="239"/>
    </location>
</feature>
<feature type="transmembrane region" description="Helical" evidence="1">
    <location>
        <begin position="440"/>
        <end position="468"/>
    </location>
</feature>
<feature type="transmembrane region" description="Helical" evidence="1">
    <location>
        <begin position="290"/>
        <end position="315"/>
    </location>
</feature>
<sequence>MRIYKYYIIFIVVLCGHIRAMEGDQSILDSNVSTPGDVHPPTLLEDTENIGFEHNTTLQKTLGKTLPEFDLFQEGNQRSLQTARYSKEQLYHIGLRSVGSENDVTGVGVFILVSSAFNILLSCFTQTAPVLLGVAFDQMATANIMSLIDSFLPVQYHEFVQALSYSKLDFEFMDPTDIRMSIRRRGYINGVPFTGHTYLVPIRIPAGSATTNYIFMWMLVGVLLIVHTILIIVTCLPVVKNSDHEIWKFVKKIRSAFEFYIYFYLIVFTIPYSTITSINEVAEEYWETTLLTASFFLSIFYIIALVVIGSLPILFTFSEKLGIEDEELAHDKNWKVLLKRLRAPYWVGIREDHIARLFYTILFMKYFVLALFLVLSEKKGVQLAFFIVTDILFFAYLIIVRPFRHLLQNIVAIGNAGFSLFVAFLFIGFMKDDASGEKGLAIACSVFFGFSMLATGLAGLFFQGYLLYKKVSWDGRLPRSISKYSTQKESGEIGNTEQKVNRGSDEINNVYLANDEENLEEEA</sequence>
<feature type="transmembrane region" description="Helical" evidence="1">
    <location>
        <begin position="357"/>
        <end position="375"/>
    </location>
</feature>
<comment type="caution">
    <text evidence="3">The sequence shown here is derived from an EMBL/GenBank/DDBJ whole genome shotgun (WGS) entry which is preliminary data.</text>
</comment>
<evidence type="ECO:0000256" key="2">
    <source>
        <dbReference type="SAM" id="SignalP"/>
    </source>
</evidence>
<gene>
    <name evidence="3" type="ORF">ECRASSUSDP1_LOCUS4356</name>
</gene>
<feature type="chain" id="PRO_5042076874" description="TRP C-terminal domain-containing protein" evidence="2">
    <location>
        <begin position="24"/>
        <end position="523"/>
    </location>
</feature>